<evidence type="ECO:0000313" key="1">
    <source>
        <dbReference type="EMBL" id="SMF90194.1"/>
    </source>
</evidence>
<dbReference type="EMBL" id="FXAK01000009">
    <property type="protein sequence ID" value="SMF90194.1"/>
    <property type="molecule type" value="Genomic_DNA"/>
</dbReference>
<gene>
    <name evidence="1" type="ORF">SAMN02982917_6998</name>
</gene>
<evidence type="ECO:0000313" key="2">
    <source>
        <dbReference type="Proteomes" id="UP000192936"/>
    </source>
</evidence>
<organism evidence="1 2">
    <name type="scientific">Azospirillum oryzae</name>
    <dbReference type="NCBI Taxonomy" id="286727"/>
    <lineage>
        <taxon>Bacteria</taxon>
        <taxon>Pseudomonadati</taxon>
        <taxon>Pseudomonadota</taxon>
        <taxon>Alphaproteobacteria</taxon>
        <taxon>Rhodospirillales</taxon>
        <taxon>Azospirillaceae</taxon>
        <taxon>Azospirillum</taxon>
    </lineage>
</organism>
<protein>
    <submittedName>
        <fullName evidence="1">Uncharacterized protein</fullName>
    </submittedName>
</protein>
<proteinExistence type="predicted"/>
<dbReference type="AlphaFoldDB" id="A0A1X7HPB5"/>
<accession>A0A1X7HPB5</accession>
<name>A0A1X7HPB5_9PROT</name>
<reference evidence="1 2" key="1">
    <citation type="submission" date="2017-04" db="EMBL/GenBank/DDBJ databases">
        <authorList>
            <person name="Afonso C.L."/>
            <person name="Miller P.J."/>
            <person name="Scott M.A."/>
            <person name="Spackman E."/>
            <person name="Goraichik I."/>
            <person name="Dimitrov K.M."/>
            <person name="Suarez D.L."/>
            <person name="Swayne D.E."/>
        </authorList>
    </citation>
    <scope>NUCLEOTIDE SEQUENCE [LARGE SCALE GENOMIC DNA]</scope>
    <source>
        <strain evidence="1 2">A2P</strain>
    </source>
</reference>
<dbReference type="Proteomes" id="UP000192936">
    <property type="component" value="Unassembled WGS sequence"/>
</dbReference>
<sequence>MLSVRLASFGAMPPINLWVAVGYTAVVGVEAADASDTVPRAWNDVLKVQTSFMAPIGKERAMGVFILYSGVGPPQAICGAFFRDRFSKTGVSAGCRIARR</sequence>